<reference evidence="18" key="1">
    <citation type="submission" date="2016-05" db="EMBL/GenBank/DDBJ databases">
        <title>Comparative genomics of biotechnologically important yeasts.</title>
        <authorList>
            <consortium name="DOE Joint Genome Institute"/>
            <person name="Riley R."/>
            <person name="Haridas S."/>
            <person name="Wolfe K.H."/>
            <person name="Lopes M.R."/>
            <person name="Hittinger C.T."/>
            <person name="Goker M."/>
            <person name="Salamov A."/>
            <person name="Wisecaver J."/>
            <person name="Long T.M."/>
            <person name="Aerts A.L."/>
            <person name="Barry K."/>
            <person name="Choi C."/>
            <person name="Clum A."/>
            <person name="Coughlan A.Y."/>
            <person name="Deshpande S."/>
            <person name="Douglass A.P."/>
            <person name="Hanson S.J."/>
            <person name="Klenk H.-P."/>
            <person name="Labutti K."/>
            <person name="Lapidus A."/>
            <person name="Lindquist E."/>
            <person name="Lipzen A."/>
            <person name="Meier-Kolthoff J.P."/>
            <person name="Ohm R.A."/>
            <person name="Otillar R.P."/>
            <person name="Pangilinan J."/>
            <person name="Peng Y."/>
            <person name="Rokas A."/>
            <person name="Rosa C.A."/>
            <person name="Scheuner C."/>
            <person name="Sibirny A.A."/>
            <person name="Slot J.C."/>
            <person name="Stielow J.B."/>
            <person name="Sun H."/>
            <person name="Kurtzman C.P."/>
            <person name="Blackwell M."/>
            <person name="Grigoriev I.V."/>
            <person name="Jeffries T.W."/>
        </authorList>
    </citation>
    <scope>NUCLEOTIDE SEQUENCE [LARGE SCALE GENOMIC DNA]</scope>
    <source>
        <strain evidence="18">NRRL Y-1933</strain>
    </source>
</reference>
<comment type="cofactor">
    <cofactor evidence="1">
        <name>Cu cation</name>
        <dbReference type="ChEBI" id="CHEBI:23378"/>
    </cofactor>
</comment>
<keyword evidence="12" id="KW-0186">Copper</keyword>
<keyword evidence="18" id="KW-1185">Reference proteome</keyword>
<keyword evidence="11" id="KW-0560">Oxidoreductase</keyword>
<dbReference type="Gene3D" id="2.60.40.200">
    <property type="entry name" value="Superoxide dismutase, copper/zinc binding domain"/>
    <property type="match status" value="1"/>
</dbReference>
<dbReference type="SUPFAM" id="SSF49329">
    <property type="entry name" value="Cu,Zn superoxide dismutase-like"/>
    <property type="match status" value="1"/>
</dbReference>
<gene>
    <name evidence="17" type="ORF">HYPBUDRAFT_87282</name>
</gene>
<feature type="non-terminal residue" evidence="17">
    <location>
        <position position="1"/>
    </location>
</feature>
<evidence type="ECO:0000256" key="10">
    <source>
        <dbReference type="ARBA" id="ARBA00022862"/>
    </source>
</evidence>
<dbReference type="AlphaFoldDB" id="A0A1E4RCI3"/>
<evidence type="ECO:0000256" key="13">
    <source>
        <dbReference type="ARBA" id="ARBA00023026"/>
    </source>
</evidence>
<dbReference type="GO" id="GO:0098552">
    <property type="term" value="C:side of membrane"/>
    <property type="evidence" value="ECO:0007669"/>
    <property type="project" value="UniProtKB-KW"/>
</dbReference>
<evidence type="ECO:0000256" key="8">
    <source>
        <dbReference type="ARBA" id="ARBA00022622"/>
    </source>
</evidence>
<protein>
    <recommendedName>
        <fullName evidence="5">superoxide dismutase</fullName>
        <ecNumber evidence="5">1.15.1.1</ecNumber>
    </recommendedName>
</protein>
<dbReference type="Pfam" id="PF00080">
    <property type="entry name" value="Sod_Cu"/>
    <property type="match status" value="1"/>
</dbReference>
<keyword evidence="8" id="KW-0336">GPI-anchor</keyword>
<dbReference type="GO" id="GO:0005507">
    <property type="term" value="F:copper ion binding"/>
    <property type="evidence" value="ECO:0007669"/>
    <property type="project" value="InterPro"/>
</dbReference>
<dbReference type="InterPro" id="IPR036423">
    <property type="entry name" value="SOD-like_Cu/Zn_dom_sf"/>
</dbReference>
<evidence type="ECO:0000256" key="15">
    <source>
        <dbReference type="ARBA" id="ARBA00049204"/>
    </source>
</evidence>
<keyword evidence="7" id="KW-0964">Secreted</keyword>
<keyword evidence="6" id="KW-0134">Cell wall</keyword>
<keyword evidence="14" id="KW-0449">Lipoprotein</keyword>
<comment type="similarity">
    <text evidence="4">Belongs to the Cu-Zn superoxide dismutase family.</text>
</comment>
<evidence type="ECO:0000256" key="2">
    <source>
        <dbReference type="ARBA" id="ARBA00004191"/>
    </source>
</evidence>
<feature type="non-terminal residue" evidence="17">
    <location>
        <position position="146"/>
    </location>
</feature>
<evidence type="ECO:0000256" key="7">
    <source>
        <dbReference type="ARBA" id="ARBA00022525"/>
    </source>
</evidence>
<evidence type="ECO:0000256" key="5">
    <source>
        <dbReference type="ARBA" id="ARBA00012682"/>
    </source>
</evidence>
<name>A0A1E4RCI3_9ASCO</name>
<evidence type="ECO:0000256" key="14">
    <source>
        <dbReference type="ARBA" id="ARBA00023288"/>
    </source>
</evidence>
<sequence length="146" mass="15635">APEVADSPQGAKYVAKIDSDKVKGQIEFSTAANGTVQVDVDLKDLPEQGGPFLYHIHEKTVPSDGNCTGTAAHFNPYGGNENNTQPQDKEVGDLSGRHGKISGQSLKTFYIDPYLSLNKDDAAFFANLSVVVHLNNTTRIGCANIT</sequence>
<evidence type="ECO:0000256" key="11">
    <source>
        <dbReference type="ARBA" id="ARBA00023002"/>
    </source>
</evidence>
<dbReference type="InterPro" id="IPR024134">
    <property type="entry name" value="SOD_Cu/Zn_/chaperone"/>
</dbReference>
<keyword evidence="9" id="KW-0479">Metal-binding</keyword>
<dbReference type="InterPro" id="IPR001424">
    <property type="entry name" value="SOD_Cu_Zn_dom"/>
</dbReference>
<keyword evidence="8" id="KW-0325">Glycoprotein</keyword>
<organism evidence="17 18">
    <name type="scientific">Hyphopichia burtonii NRRL Y-1933</name>
    <dbReference type="NCBI Taxonomy" id="984485"/>
    <lineage>
        <taxon>Eukaryota</taxon>
        <taxon>Fungi</taxon>
        <taxon>Dikarya</taxon>
        <taxon>Ascomycota</taxon>
        <taxon>Saccharomycotina</taxon>
        <taxon>Pichiomycetes</taxon>
        <taxon>Debaryomycetaceae</taxon>
        <taxon>Hyphopichia</taxon>
    </lineage>
</organism>
<dbReference type="PANTHER" id="PTHR10003">
    <property type="entry name" value="SUPEROXIDE DISMUTASE CU-ZN -RELATED"/>
    <property type="match status" value="1"/>
</dbReference>
<accession>A0A1E4RCI3</accession>
<comment type="catalytic activity">
    <reaction evidence="15">
        <text>2 superoxide + 2 H(+) = H2O2 + O2</text>
        <dbReference type="Rhea" id="RHEA:20696"/>
        <dbReference type="ChEBI" id="CHEBI:15378"/>
        <dbReference type="ChEBI" id="CHEBI:15379"/>
        <dbReference type="ChEBI" id="CHEBI:16240"/>
        <dbReference type="ChEBI" id="CHEBI:18421"/>
        <dbReference type="EC" id="1.15.1.1"/>
    </reaction>
</comment>
<feature type="domain" description="Superoxide dismutase copper/zinc binding" evidence="16">
    <location>
        <begin position="22"/>
        <end position="135"/>
    </location>
</feature>
<comment type="subcellular location">
    <subcellularLocation>
        <location evidence="3">Membrane</location>
        <topology evidence="3">Lipid-anchor</topology>
        <topology evidence="3">GPI-anchor</topology>
    </subcellularLocation>
    <subcellularLocation>
        <location evidence="2">Secreted</location>
        <location evidence="2">Cell wall</location>
    </subcellularLocation>
</comment>
<dbReference type="Proteomes" id="UP000095085">
    <property type="component" value="Unassembled WGS sequence"/>
</dbReference>
<dbReference type="GO" id="GO:0005576">
    <property type="term" value="C:extracellular region"/>
    <property type="evidence" value="ECO:0007669"/>
    <property type="project" value="UniProtKB-ARBA"/>
</dbReference>
<evidence type="ECO:0000256" key="6">
    <source>
        <dbReference type="ARBA" id="ARBA00022512"/>
    </source>
</evidence>
<dbReference type="OrthoDB" id="159229at2759"/>
<evidence type="ECO:0000256" key="1">
    <source>
        <dbReference type="ARBA" id="ARBA00001935"/>
    </source>
</evidence>
<proteinExistence type="inferred from homology"/>
<evidence type="ECO:0000313" key="17">
    <source>
        <dbReference type="EMBL" id="ODV64951.1"/>
    </source>
</evidence>
<dbReference type="STRING" id="984485.A0A1E4RCI3"/>
<dbReference type="GO" id="GO:0004784">
    <property type="term" value="F:superoxide dismutase activity"/>
    <property type="evidence" value="ECO:0007669"/>
    <property type="project" value="UniProtKB-EC"/>
</dbReference>
<dbReference type="FunFam" id="2.60.40.200:FF:000007">
    <property type="entry name" value="Cell surface Cu-only superoxide dismutase 5"/>
    <property type="match status" value="1"/>
</dbReference>
<dbReference type="EMBL" id="KV454546">
    <property type="protein sequence ID" value="ODV64951.1"/>
    <property type="molecule type" value="Genomic_DNA"/>
</dbReference>
<dbReference type="EC" id="1.15.1.1" evidence="5"/>
<evidence type="ECO:0000256" key="9">
    <source>
        <dbReference type="ARBA" id="ARBA00022723"/>
    </source>
</evidence>
<keyword evidence="8" id="KW-0472">Membrane</keyword>
<dbReference type="GeneID" id="30998349"/>
<keyword evidence="10" id="KW-0049">Antioxidant</keyword>
<evidence type="ECO:0000256" key="3">
    <source>
        <dbReference type="ARBA" id="ARBA00004589"/>
    </source>
</evidence>
<evidence type="ECO:0000256" key="12">
    <source>
        <dbReference type="ARBA" id="ARBA00023008"/>
    </source>
</evidence>
<keyword evidence="13" id="KW-0843">Virulence</keyword>
<dbReference type="RefSeq" id="XP_020074018.1">
    <property type="nucleotide sequence ID" value="XM_020223800.1"/>
</dbReference>
<evidence type="ECO:0000313" key="18">
    <source>
        <dbReference type="Proteomes" id="UP000095085"/>
    </source>
</evidence>
<evidence type="ECO:0000259" key="16">
    <source>
        <dbReference type="Pfam" id="PF00080"/>
    </source>
</evidence>
<evidence type="ECO:0000256" key="4">
    <source>
        <dbReference type="ARBA" id="ARBA00010457"/>
    </source>
</evidence>